<dbReference type="EMBL" id="RBZV01000011">
    <property type="protein sequence ID" value="RKP44845.1"/>
    <property type="molecule type" value="Genomic_DNA"/>
</dbReference>
<dbReference type="InterPro" id="IPR050275">
    <property type="entry name" value="PGM_Phosphatase"/>
</dbReference>
<dbReference type="EC" id="3.1.3.73" evidence="1"/>
<dbReference type="PANTHER" id="PTHR48100:SF62">
    <property type="entry name" value="GLUCOSYL-3-PHOSPHOGLYCERATE PHOSPHATASE"/>
    <property type="match status" value="1"/>
</dbReference>
<dbReference type="InterPro" id="IPR017578">
    <property type="entry name" value="Ribazole_CobC"/>
</dbReference>
<dbReference type="Pfam" id="PF00300">
    <property type="entry name" value="His_Phos_1"/>
    <property type="match status" value="1"/>
</dbReference>
<dbReference type="SMART" id="SM00855">
    <property type="entry name" value="PGAM"/>
    <property type="match status" value="1"/>
</dbReference>
<keyword evidence="3" id="KW-1185">Reference proteome</keyword>
<dbReference type="RefSeq" id="WP_121280767.1">
    <property type="nucleotide sequence ID" value="NZ_RBZV01000011.1"/>
</dbReference>
<evidence type="ECO:0000313" key="3">
    <source>
        <dbReference type="Proteomes" id="UP000280434"/>
    </source>
</evidence>
<dbReference type="AlphaFoldDB" id="A0A494X297"/>
<sequence>MDLVLIRHPAPAVDAGVCYGSSDVPLLDAAGASAQALAERLAELDAPPPQALWTSPLQRCAQVAAPLAQHWRCAYHVDARLQEIDFGSWERKRWDAIDRAALDAWAADLQHARAHGGESVAQFTTRVGQWFDGLTAVGSSDEHVSHCHVVTHAGVMRALASLALGVPLQTALGWPLGMAAIAWLRREGTSGAWRLVHWNA</sequence>
<organism evidence="2 3">
    <name type="scientific">Trinickia fusca</name>
    <dbReference type="NCBI Taxonomy" id="2419777"/>
    <lineage>
        <taxon>Bacteria</taxon>
        <taxon>Pseudomonadati</taxon>
        <taxon>Pseudomonadota</taxon>
        <taxon>Betaproteobacteria</taxon>
        <taxon>Burkholderiales</taxon>
        <taxon>Burkholderiaceae</taxon>
        <taxon>Trinickia</taxon>
    </lineage>
</organism>
<reference evidence="2 3" key="1">
    <citation type="submission" date="2018-10" db="EMBL/GenBank/DDBJ databases">
        <title>Paraburkholderia sp. 7MK8-2, isolated from soil.</title>
        <authorList>
            <person name="Gao Z.-H."/>
            <person name="Qiu L.-H."/>
        </authorList>
    </citation>
    <scope>NUCLEOTIDE SEQUENCE [LARGE SCALE GENOMIC DNA]</scope>
    <source>
        <strain evidence="2 3">7MK8-2</strain>
    </source>
</reference>
<proteinExistence type="predicted"/>
<comment type="caution">
    <text evidence="2">The sequence shown here is derived from an EMBL/GenBank/DDBJ whole genome shotgun (WGS) entry which is preliminary data.</text>
</comment>
<dbReference type="SUPFAM" id="SSF53254">
    <property type="entry name" value="Phosphoglycerate mutase-like"/>
    <property type="match status" value="1"/>
</dbReference>
<dbReference type="OrthoDB" id="5296884at2"/>
<dbReference type="CDD" id="cd07067">
    <property type="entry name" value="HP_PGM_like"/>
    <property type="match status" value="1"/>
</dbReference>
<dbReference type="NCBIfam" id="TIGR03162">
    <property type="entry name" value="ribazole_cobC"/>
    <property type="match status" value="1"/>
</dbReference>
<gene>
    <name evidence="2" type="primary">cobC</name>
    <name evidence="2" type="ORF">D7S89_21045</name>
</gene>
<protein>
    <recommendedName>
        <fullName evidence="1">Alpha-ribazole phosphatase</fullName>
        <ecNumber evidence="1">3.1.3.73</ecNumber>
    </recommendedName>
</protein>
<dbReference type="GO" id="GO:0043755">
    <property type="term" value="F:alpha-ribazole phosphatase activity"/>
    <property type="evidence" value="ECO:0007669"/>
    <property type="project" value="UniProtKB-UniRule"/>
</dbReference>
<dbReference type="InterPro" id="IPR029033">
    <property type="entry name" value="His_PPase_superfam"/>
</dbReference>
<dbReference type="PANTHER" id="PTHR48100">
    <property type="entry name" value="BROAD-SPECIFICITY PHOSPHATASE YOR283W-RELATED"/>
    <property type="match status" value="1"/>
</dbReference>
<dbReference type="Gene3D" id="3.40.50.1240">
    <property type="entry name" value="Phosphoglycerate mutase-like"/>
    <property type="match status" value="1"/>
</dbReference>
<dbReference type="InterPro" id="IPR013078">
    <property type="entry name" value="His_Pase_superF_clade-1"/>
</dbReference>
<name>A0A494X297_9BURK</name>
<dbReference type="GO" id="GO:0005737">
    <property type="term" value="C:cytoplasm"/>
    <property type="evidence" value="ECO:0007669"/>
    <property type="project" value="TreeGrafter"/>
</dbReference>
<evidence type="ECO:0000256" key="1">
    <source>
        <dbReference type="NCBIfam" id="TIGR03162"/>
    </source>
</evidence>
<accession>A0A494X297</accession>
<dbReference type="GO" id="GO:0009236">
    <property type="term" value="P:cobalamin biosynthetic process"/>
    <property type="evidence" value="ECO:0007669"/>
    <property type="project" value="UniProtKB-UniRule"/>
</dbReference>
<dbReference type="Proteomes" id="UP000280434">
    <property type="component" value="Unassembled WGS sequence"/>
</dbReference>
<evidence type="ECO:0000313" key="2">
    <source>
        <dbReference type="EMBL" id="RKP44845.1"/>
    </source>
</evidence>